<feature type="transmembrane region" description="Helical" evidence="2">
    <location>
        <begin position="180"/>
        <end position="205"/>
    </location>
</feature>
<dbReference type="EMBL" id="QJNS01000082">
    <property type="protein sequence ID" value="RYO88762.1"/>
    <property type="molecule type" value="Genomic_DNA"/>
</dbReference>
<reference evidence="3 4" key="1">
    <citation type="submission" date="2018-06" db="EMBL/GenBank/DDBJ databases">
        <title>Complete Genomes of Monosporascus.</title>
        <authorList>
            <person name="Robinson A.J."/>
            <person name="Natvig D.O."/>
        </authorList>
    </citation>
    <scope>NUCLEOTIDE SEQUENCE [LARGE SCALE GENOMIC DNA]</scope>
    <source>
        <strain evidence="3 4">CBS 609.92</strain>
    </source>
</reference>
<protein>
    <recommendedName>
        <fullName evidence="5">DUF2306 domain-containing protein</fullName>
    </recommendedName>
</protein>
<comment type="caution">
    <text evidence="3">The sequence shown here is derived from an EMBL/GenBank/DDBJ whole genome shotgun (WGS) entry which is preliminary data.</text>
</comment>
<evidence type="ECO:0000313" key="4">
    <source>
        <dbReference type="Proteomes" id="UP000294003"/>
    </source>
</evidence>
<evidence type="ECO:0000256" key="1">
    <source>
        <dbReference type="SAM" id="MobiDB-lite"/>
    </source>
</evidence>
<keyword evidence="2" id="KW-1133">Transmembrane helix</keyword>
<feature type="transmembrane region" description="Helical" evidence="2">
    <location>
        <begin position="32"/>
        <end position="52"/>
    </location>
</feature>
<evidence type="ECO:0000313" key="3">
    <source>
        <dbReference type="EMBL" id="RYO88762.1"/>
    </source>
</evidence>
<keyword evidence="2" id="KW-0472">Membrane</keyword>
<feature type="transmembrane region" description="Helical" evidence="2">
    <location>
        <begin position="270"/>
        <end position="290"/>
    </location>
</feature>
<feature type="transmembrane region" description="Helical" evidence="2">
    <location>
        <begin position="148"/>
        <end position="168"/>
    </location>
</feature>
<keyword evidence="4" id="KW-1185">Reference proteome</keyword>
<evidence type="ECO:0000256" key="2">
    <source>
        <dbReference type="SAM" id="Phobius"/>
    </source>
</evidence>
<organism evidence="3 4">
    <name type="scientific">Monosporascus cannonballus</name>
    <dbReference type="NCBI Taxonomy" id="155416"/>
    <lineage>
        <taxon>Eukaryota</taxon>
        <taxon>Fungi</taxon>
        <taxon>Dikarya</taxon>
        <taxon>Ascomycota</taxon>
        <taxon>Pezizomycotina</taxon>
        <taxon>Sordariomycetes</taxon>
        <taxon>Xylariomycetidae</taxon>
        <taxon>Xylariales</taxon>
        <taxon>Xylariales incertae sedis</taxon>
        <taxon>Monosporascus</taxon>
    </lineage>
</organism>
<feature type="transmembrane region" description="Helical" evidence="2">
    <location>
        <begin position="118"/>
        <end position="136"/>
    </location>
</feature>
<gene>
    <name evidence="3" type="ORF">DL762_003578</name>
</gene>
<evidence type="ECO:0008006" key="5">
    <source>
        <dbReference type="Google" id="ProtNLM"/>
    </source>
</evidence>
<proteinExistence type="predicted"/>
<feature type="transmembrane region" description="Helical" evidence="2">
    <location>
        <begin position="84"/>
        <end position="106"/>
    </location>
</feature>
<dbReference type="Proteomes" id="UP000294003">
    <property type="component" value="Unassembled WGS sequence"/>
</dbReference>
<sequence>MPVTPRGPPSNGFVALARKIYHPIGFSKGYNFVLWFILVGALFVFCLLRLQYLDFYDRFCGPGGEASPGACLDYLSERRYSIGFILHLAGILPGALLACVQFVPVVRHKFILFHRVNGYAVIILALLGTAGAFMIVDISFGGGLDVQTGIGFLGVAFVGSLVMAYVNIKRLQIEQHRAWMLRAWVYAGSIITIRILMIAMASILFKTKDYYYSMPCGKVEYAIGDRDATMAAYPGCAGYFAGTDPRQVVPVRGSLTAPSDPAEVAAALDIVFGPATWLAFVIHLIGVEIYRLRQVSYQRQVEAGMRNPGRAGLTADRLGDSEMWVPKNDGRVGSDAGLNPRK</sequence>
<feature type="region of interest" description="Disordered" evidence="1">
    <location>
        <begin position="308"/>
        <end position="342"/>
    </location>
</feature>
<accession>A0ABY0HD11</accession>
<dbReference type="InterPro" id="IPR018750">
    <property type="entry name" value="DUF2306_membrane"/>
</dbReference>
<name>A0ABY0HD11_9PEZI</name>
<dbReference type="Pfam" id="PF10067">
    <property type="entry name" value="DUF2306"/>
    <property type="match status" value="1"/>
</dbReference>
<keyword evidence="2" id="KW-0812">Transmembrane</keyword>